<dbReference type="Proteomes" id="UP000535020">
    <property type="component" value="Unassembled WGS sequence"/>
</dbReference>
<proteinExistence type="predicted"/>
<sequence length="278" mass="31989">MSQDKLKILAVLVNYGDEQLHYLAQVVGGLKCFRNYEVTVVVNSNIALDIAGIDKVNVFKLDNYQLLPLTCRKVIWENRDAYDIFIYGENDHLFTETHVDKHLEYEKILPKDRISGLIQYEDAGSGKYYPGYHLDFEWDFASVECHGGKKFAYFSNLHQATFIITKAQLVRVGKKFDFTSLVNDFTPALHVRILNKLRKKLNMAVPRRNVYSVKCKVNTDIFKYGGLKKMICISDFDQNLIHHLPNLYIEGLKGRKQLRADGDRMALALEKLNSAVDC</sequence>
<evidence type="ECO:0000313" key="2">
    <source>
        <dbReference type="Proteomes" id="UP000535020"/>
    </source>
</evidence>
<comment type="caution">
    <text evidence="1">The sequence shown here is derived from an EMBL/GenBank/DDBJ whole genome shotgun (WGS) entry which is preliminary data.</text>
</comment>
<evidence type="ECO:0000313" key="1">
    <source>
        <dbReference type="EMBL" id="NYA70914.1"/>
    </source>
</evidence>
<keyword evidence="2" id="KW-1185">Reference proteome</keyword>
<name>A0A7Y8Y1J2_9FLAO</name>
<gene>
    <name evidence="1" type="ORF">HZF10_08290</name>
</gene>
<accession>A0A7Y8Y1J2</accession>
<protein>
    <recommendedName>
        <fullName evidence="3">Glycosyl transferase family 2</fullName>
    </recommendedName>
</protein>
<dbReference type="AlphaFoldDB" id="A0A7Y8Y1J2"/>
<organism evidence="1 2">
    <name type="scientific">Flavobacterium agri</name>
    <dbReference type="NCBI Taxonomy" id="2743471"/>
    <lineage>
        <taxon>Bacteria</taxon>
        <taxon>Pseudomonadati</taxon>
        <taxon>Bacteroidota</taxon>
        <taxon>Flavobacteriia</taxon>
        <taxon>Flavobacteriales</taxon>
        <taxon>Flavobacteriaceae</taxon>
        <taxon>Flavobacterium</taxon>
    </lineage>
</organism>
<evidence type="ECO:0008006" key="3">
    <source>
        <dbReference type="Google" id="ProtNLM"/>
    </source>
</evidence>
<dbReference type="EMBL" id="JACBJI010000003">
    <property type="protein sequence ID" value="NYA70914.1"/>
    <property type="molecule type" value="Genomic_DNA"/>
</dbReference>
<dbReference type="RefSeq" id="WP_176005728.1">
    <property type="nucleotide sequence ID" value="NZ_JABWMI010000010.1"/>
</dbReference>
<reference evidence="1 2" key="1">
    <citation type="submission" date="2020-07" db="EMBL/GenBank/DDBJ databases">
        <authorList>
            <person name="Sun Q."/>
        </authorList>
    </citation>
    <scope>NUCLEOTIDE SEQUENCE [LARGE SCALE GENOMIC DNA]</scope>
    <source>
        <strain evidence="1 2">MAH-1</strain>
    </source>
</reference>